<dbReference type="AlphaFoldDB" id="A0A2N5VZR2"/>
<organism evidence="2 3">
    <name type="scientific">Puccinia coronata f. sp. avenae</name>
    <dbReference type="NCBI Taxonomy" id="200324"/>
    <lineage>
        <taxon>Eukaryota</taxon>
        <taxon>Fungi</taxon>
        <taxon>Dikarya</taxon>
        <taxon>Basidiomycota</taxon>
        <taxon>Pucciniomycotina</taxon>
        <taxon>Pucciniomycetes</taxon>
        <taxon>Pucciniales</taxon>
        <taxon>Pucciniaceae</taxon>
        <taxon>Puccinia</taxon>
    </lineage>
</organism>
<evidence type="ECO:0000313" key="2">
    <source>
        <dbReference type="EMBL" id="PLW55465.1"/>
    </source>
</evidence>
<evidence type="ECO:0000313" key="3">
    <source>
        <dbReference type="Proteomes" id="UP000235388"/>
    </source>
</evidence>
<comment type="caution">
    <text evidence="2">The sequence shown here is derived from an EMBL/GenBank/DDBJ whole genome shotgun (WGS) entry which is preliminary data.</text>
</comment>
<reference evidence="2 3" key="1">
    <citation type="submission" date="2017-11" db="EMBL/GenBank/DDBJ databases">
        <title>De novo assembly and phasing of dikaryotic genomes from two isolates of Puccinia coronata f. sp. avenae, the causal agent of oat crown rust.</title>
        <authorList>
            <person name="Miller M.E."/>
            <person name="Zhang Y."/>
            <person name="Omidvar V."/>
            <person name="Sperschneider J."/>
            <person name="Schwessinger B."/>
            <person name="Raley C."/>
            <person name="Palmer J.M."/>
            <person name="Garnica D."/>
            <person name="Upadhyaya N."/>
            <person name="Rathjen J."/>
            <person name="Taylor J.M."/>
            <person name="Park R.F."/>
            <person name="Dodds P.N."/>
            <person name="Hirsch C.D."/>
            <person name="Kianian S.F."/>
            <person name="Figueroa M."/>
        </authorList>
    </citation>
    <scope>NUCLEOTIDE SEQUENCE [LARGE SCALE GENOMIC DNA]</scope>
    <source>
        <strain evidence="2">12NC29</strain>
    </source>
</reference>
<keyword evidence="3" id="KW-1185">Reference proteome</keyword>
<sequence>MSGNIQAISNTMKQKGTGQSTQPTTGQPDQSNSNQTGQNQPKLALQAKFIPAMGEIRIPKPKLTPTATRQEGHGAEPSNIQGTMGAGDSESDEELSKEEETEGESESQYPSNRAEELMAKAMKADKLGNKDGAEMYYAMYKAARAQEGQKREATPQEWYEEPNVEESKTKNEGKTIPIPLDEESKVGGLRFVSGAMPKHDNMGFTLFFDKNIRELRGPIPLTIFNRAWKNAAITHHAEKRSRLKDLTTDRNRYTGYPYPSKWMQSFSEWMINHHKFYLTIKDVYKFEKMVRWILEHKRNANEIQADKGFMIALRYNVQIRTNAFAHYITLAGGSTSIANISIMGEKV</sequence>
<dbReference type="Proteomes" id="UP000235388">
    <property type="component" value="Unassembled WGS sequence"/>
</dbReference>
<feature type="compositionally biased region" description="Low complexity" evidence="1">
    <location>
        <begin position="13"/>
        <end position="31"/>
    </location>
</feature>
<proteinExistence type="predicted"/>
<gene>
    <name evidence="2" type="ORF">PCANC_07058</name>
</gene>
<dbReference type="EMBL" id="PGCJ01000032">
    <property type="protein sequence ID" value="PLW55465.1"/>
    <property type="molecule type" value="Genomic_DNA"/>
</dbReference>
<feature type="compositionally biased region" description="Polar residues" evidence="1">
    <location>
        <begin position="1"/>
        <end position="12"/>
    </location>
</feature>
<protein>
    <submittedName>
        <fullName evidence="2">Uncharacterized protein</fullName>
    </submittedName>
</protein>
<name>A0A2N5VZR2_9BASI</name>
<feature type="region of interest" description="Disordered" evidence="1">
    <location>
        <begin position="1"/>
        <end position="112"/>
    </location>
</feature>
<feature type="region of interest" description="Disordered" evidence="1">
    <location>
        <begin position="148"/>
        <end position="180"/>
    </location>
</feature>
<feature type="compositionally biased region" description="Acidic residues" evidence="1">
    <location>
        <begin position="89"/>
        <end position="105"/>
    </location>
</feature>
<feature type="compositionally biased region" description="Polar residues" evidence="1">
    <location>
        <begin position="32"/>
        <end position="41"/>
    </location>
</feature>
<evidence type="ECO:0000256" key="1">
    <source>
        <dbReference type="SAM" id="MobiDB-lite"/>
    </source>
</evidence>
<accession>A0A2N5VZR2</accession>